<dbReference type="InParanoid" id="B4NIY3"/>
<dbReference type="EMBL" id="CH964272">
    <property type="protein sequence ID" value="EDW84885.2"/>
    <property type="molecule type" value="Genomic_DNA"/>
</dbReference>
<feature type="compositionally biased region" description="Basic and acidic residues" evidence="2">
    <location>
        <begin position="164"/>
        <end position="173"/>
    </location>
</feature>
<dbReference type="AlphaFoldDB" id="B4NIY3"/>
<organism evidence="3 4">
    <name type="scientific">Drosophila willistoni</name>
    <name type="common">Fruit fly</name>
    <dbReference type="NCBI Taxonomy" id="7260"/>
    <lineage>
        <taxon>Eukaryota</taxon>
        <taxon>Metazoa</taxon>
        <taxon>Ecdysozoa</taxon>
        <taxon>Arthropoda</taxon>
        <taxon>Hexapoda</taxon>
        <taxon>Insecta</taxon>
        <taxon>Pterygota</taxon>
        <taxon>Neoptera</taxon>
        <taxon>Endopterygota</taxon>
        <taxon>Diptera</taxon>
        <taxon>Brachycera</taxon>
        <taxon>Muscomorpha</taxon>
        <taxon>Ephydroidea</taxon>
        <taxon>Drosophilidae</taxon>
        <taxon>Drosophila</taxon>
        <taxon>Sophophora</taxon>
    </lineage>
</organism>
<feature type="compositionally biased region" description="Low complexity" evidence="2">
    <location>
        <begin position="11"/>
        <end position="20"/>
    </location>
</feature>
<dbReference type="eggNOG" id="ENOG502SDXC">
    <property type="taxonomic scope" value="Eukaryota"/>
</dbReference>
<evidence type="ECO:0000313" key="4">
    <source>
        <dbReference type="Proteomes" id="UP000007798"/>
    </source>
</evidence>
<reference evidence="3 4" key="1">
    <citation type="journal article" date="2007" name="Nature">
        <title>Evolution of genes and genomes on the Drosophila phylogeny.</title>
        <authorList>
            <consortium name="Drosophila 12 Genomes Consortium"/>
            <person name="Clark A.G."/>
            <person name="Eisen M.B."/>
            <person name="Smith D.R."/>
            <person name="Bergman C.M."/>
            <person name="Oliver B."/>
            <person name="Markow T.A."/>
            <person name="Kaufman T.C."/>
            <person name="Kellis M."/>
            <person name="Gelbart W."/>
            <person name="Iyer V.N."/>
            <person name="Pollard D.A."/>
            <person name="Sackton T.B."/>
            <person name="Larracuente A.M."/>
            <person name="Singh N.D."/>
            <person name="Abad J.P."/>
            <person name="Abt D.N."/>
            <person name="Adryan B."/>
            <person name="Aguade M."/>
            <person name="Akashi H."/>
            <person name="Anderson W.W."/>
            <person name="Aquadro C.F."/>
            <person name="Ardell D.H."/>
            <person name="Arguello R."/>
            <person name="Artieri C.G."/>
            <person name="Barbash D.A."/>
            <person name="Barker D."/>
            <person name="Barsanti P."/>
            <person name="Batterham P."/>
            <person name="Batzoglou S."/>
            <person name="Begun D."/>
            <person name="Bhutkar A."/>
            <person name="Blanco E."/>
            <person name="Bosak S.A."/>
            <person name="Bradley R.K."/>
            <person name="Brand A.D."/>
            <person name="Brent M.R."/>
            <person name="Brooks A.N."/>
            <person name="Brown R.H."/>
            <person name="Butlin R.K."/>
            <person name="Caggese C."/>
            <person name="Calvi B.R."/>
            <person name="Bernardo de Carvalho A."/>
            <person name="Caspi A."/>
            <person name="Castrezana S."/>
            <person name="Celniker S.E."/>
            <person name="Chang J.L."/>
            <person name="Chapple C."/>
            <person name="Chatterji S."/>
            <person name="Chinwalla A."/>
            <person name="Civetta A."/>
            <person name="Clifton S.W."/>
            <person name="Comeron J.M."/>
            <person name="Costello J.C."/>
            <person name="Coyne J.A."/>
            <person name="Daub J."/>
            <person name="David R.G."/>
            <person name="Delcher A.L."/>
            <person name="Delehaunty K."/>
            <person name="Do C.B."/>
            <person name="Ebling H."/>
            <person name="Edwards K."/>
            <person name="Eickbush T."/>
            <person name="Evans J.D."/>
            <person name="Filipski A."/>
            <person name="Findeiss S."/>
            <person name="Freyhult E."/>
            <person name="Fulton L."/>
            <person name="Fulton R."/>
            <person name="Garcia A.C."/>
            <person name="Gardiner A."/>
            <person name="Garfield D.A."/>
            <person name="Garvin B.E."/>
            <person name="Gibson G."/>
            <person name="Gilbert D."/>
            <person name="Gnerre S."/>
            <person name="Godfrey J."/>
            <person name="Good R."/>
            <person name="Gotea V."/>
            <person name="Gravely B."/>
            <person name="Greenberg A.J."/>
            <person name="Griffiths-Jones S."/>
            <person name="Gross S."/>
            <person name="Guigo R."/>
            <person name="Gustafson E.A."/>
            <person name="Haerty W."/>
            <person name="Hahn M.W."/>
            <person name="Halligan D.L."/>
            <person name="Halpern A.L."/>
            <person name="Halter G.M."/>
            <person name="Han M.V."/>
            <person name="Heger A."/>
            <person name="Hillier L."/>
            <person name="Hinrichs A.S."/>
            <person name="Holmes I."/>
            <person name="Hoskins R.A."/>
            <person name="Hubisz M.J."/>
            <person name="Hultmark D."/>
            <person name="Huntley M.A."/>
            <person name="Jaffe D.B."/>
            <person name="Jagadeeshan S."/>
            <person name="Jeck W.R."/>
            <person name="Johnson J."/>
            <person name="Jones C.D."/>
            <person name="Jordan W.C."/>
            <person name="Karpen G.H."/>
            <person name="Kataoka E."/>
            <person name="Keightley P.D."/>
            <person name="Kheradpour P."/>
            <person name="Kirkness E.F."/>
            <person name="Koerich L.B."/>
            <person name="Kristiansen K."/>
            <person name="Kudrna D."/>
            <person name="Kulathinal R.J."/>
            <person name="Kumar S."/>
            <person name="Kwok R."/>
            <person name="Lander E."/>
            <person name="Langley C.H."/>
            <person name="Lapoint R."/>
            <person name="Lazzaro B.P."/>
            <person name="Lee S.J."/>
            <person name="Levesque L."/>
            <person name="Li R."/>
            <person name="Lin C.F."/>
            <person name="Lin M.F."/>
            <person name="Lindblad-Toh K."/>
            <person name="Llopart A."/>
            <person name="Long M."/>
            <person name="Low L."/>
            <person name="Lozovsky E."/>
            <person name="Lu J."/>
            <person name="Luo M."/>
            <person name="Machado C.A."/>
            <person name="Makalowski W."/>
            <person name="Marzo M."/>
            <person name="Matsuda M."/>
            <person name="Matzkin L."/>
            <person name="McAllister B."/>
            <person name="McBride C.S."/>
            <person name="McKernan B."/>
            <person name="McKernan K."/>
            <person name="Mendez-Lago M."/>
            <person name="Minx P."/>
            <person name="Mollenhauer M.U."/>
            <person name="Montooth K."/>
            <person name="Mount S.M."/>
            <person name="Mu X."/>
            <person name="Myers E."/>
            <person name="Negre B."/>
            <person name="Newfeld S."/>
            <person name="Nielsen R."/>
            <person name="Noor M.A."/>
            <person name="O'Grady P."/>
            <person name="Pachter L."/>
            <person name="Papaceit M."/>
            <person name="Parisi M.J."/>
            <person name="Parisi M."/>
            <person name="Parts L."/>
            <person name="Pedersen J.S."/>
            <person name="Pesole G."/>
            <person name="Phillippy A.M."/>
            <person name="Ponting C.P."/>
            <person name="Pop M."/>
            <person name="Porcelli D."/>
            <person name="Powell J.R."/>
            <person name="Prohaska S."/>
            <person name="Pruitt K."/>
            <person name="Puig M."/>
            <person name="Quesneville H."/>
            <person name="Ram K.R."/>
            <person name="Rand D."/>
            <person name="Rasmussen M.D."/>
            <person name="Reed L.K."/>
            <person name="Reenan R."/>
            <person name="Reily A."/>
            <person name="Remington K.A."/>
            <person name="Rieger T.T."/>
            <person name="Ritchie M.G."/>
            <person name="Robin C."/>
            <person name="Rogers Y.H."/>
            <person name="Rohde C."/>
            <person name="Rozas J."/>
            <person name="Rubenfield M.J."/>
            <person name="Ruiz A."/>
            <person name="Russo S."/>
            <person name="Salzberg S.L."/>
            <person name="Sanchez-Gracia A."/>
            <person name="Saranga D.J."/>
            <person name="Sato H."/>
            <person name="Schaeffer S.W."/>
            <person name="Schatz M.C."/>
            <person name="Schlenke T."/>
            <person name="Schwartz R."/>
            <person name="Segarra C."/>
            <person name="Singh R.S."/>
            <person name="Sirot L."/>
            <person name="Sirota M."/>
            <person name="Sisneros N.B."/>
            <person name="Smith C.D."/>
            <person name="Smith T.F."/>
            <person name="Spieth J."/>
            <person name="Stage D.E."/>
            <person name="Stark A."/>
            <person name="Stephan W."/>
            <person name="Strausberg R.L."/>
            <person name="Strempel S."/>
            <person name="Sturgill D."/>
            <person name="Sutton G."/>
            <person name="Sutton G.G."/>
            <person name="Tao W."/>
            <person name="Teichmann S."/>
            <person name="Tobari Y.N."/>
            <person name="Tomimura Y."/>
            <person name="Tsolas J.M."/>
            <person name="Valente V.L."/>
            <person name="Venter E."/>
            <person name="Venter J.C."/>
            <person name="Vicario S."/>
            <person name="Vieira F.G."/>
            <person name="Vilella A.J."/>
            <person name="Villasante A."/>
            <person name="Walenz B."/>
            <person name="Wang J."/>
            <person name="Wasserman M."/>
            <person name="Watts T."/>
            <person name="Wilson D."/>
            <person name="Wilson R.K."/>
            <person name="Wing R.A."/>
            <person name="Wolfner M.F."/>
            <person name="Wong A."/>
            <person name="Wong G.K."/>
            <person name="Wu C.I."/>
            <person name="Wu G."/>
            <person name="Yamamoto D."/>
            <person name="Yang H.P."/>
            <person name="Yang S.P."/>
            <person name="Yorke J.A."/>
            <person name="Yoshida K."/>
            <person name="Zdobnov E."/>
            <person name="Zhang P."/>
            <person name="Zhang Y."/>
            <person name="Zimin A.V."/>
            <person name="Baldwin J."/>
            <person name="Abdouelleil A."/>
            <person name="Abdulkadir J."/>
            <person name="Abebe A."/>
            <person name="Abera B."/>
            <person name="Abreu J."/>
            <person name="Acer S.C."/>
            <person name="Aftuck L."/>
            <person name="Alexander A."/>
            <person name="An P."/>
            <person name="Anderson E."/>
            <person name="Anderson S."/>
            <person name="Arachi H."/>
            <person name="Azer M."/>
            <person name="Bachantsang P."/>
            <person name="Barry A."/>
            <person name="Bayul T."/>
            <person name="Berlin A."/>
            <person name="Bessette D."/>
            <person name="Bloom T."/>
            <person name="Blye J."/>
            <person name="Boguslavskiy L."/>
            <person name="Bonnet C."/>
            <person name="Boukhgalter B."/>
            <person name="Bourzgui I."/>
            <person name="Brown A."/>
            <person name="Cahill P."/>
            <person name="Channer S."/>
            <person name="Cheshatsang Y."/>
            <person name="Chuda L."/>
            <person name="Citroen M."/>
            <person name="Collymore A."/>
            <person name="Cooke P."/>
            <person name="Costello M."/>
            <person name="D'Aco K."/>
            <person name="Daza R."/>
            <person name="De Haan G."/>
            <person name="DeGray S."/>
            <person name="DeMaso C."/>
            <person name="Dhargay N."/>
            <person name="Dooley K."/>
            <person name="Dooley E."/>
            <person name="Doricent M."/>
            <person name="Dorje P."/>
            <person name="Dorjee K."/>
            <person name="Dupes A."/>
            <person name="Elong R."/>
            <person name="Falk J."/>
            <person name="Farina A."/>
            <person name="Faro S."/>
            <person name="Ferguson D."/>
            <person name="Fisher S."/>
            <person name="Foley C.D."/>
            <person name="Franke A."/>
            <person name="Friedrich D."/>
            <person name="Gadbois L."/>
            <person name="Gearin G."/>
            <person name="Gearin C.R."/>
            <person name="Giannoukos G."/>
            <person name="Goode T."/>
            <person name="Graham J."/>
            <person name="Grandbois E."/>
            <person name="Grewal S."/>
            <person name="Gyaltsen K."/>
            <person name="Hafez N."/>
            <person name="Hagos B."/>
            <person name="Hall J."/>
            <person name="Henson C."/>
            <person name="Hollinger A."/>
            <person name="Honan T."/>
            <person name="Huard M.D."/>
            <person name="Hughes L."/>
            <person name="Hurhula B."/>
            <person name="Husby M.E."/>
            <person name="Kamat A."/>
            <person name="Kanga B."/>
            <person name="Kashin S."/>
            <person name="Khazanovich D."/>
            <person name="Kisner P."/>
            <person name="Lance K."/>
            <person name="Lara M."/>
            <person name="Lee W."/>
            <person name="Lennon N."/>
            <person name="Letendre F."/>
            <person name="LeVine R."/>
            <person name="Lipovsky A."/>
            <person name="Liu X."/>
            <person name="Liu J."/>
            <person name="Liu S."/>
            <person name="Lokyitsang T."/>
            <person name="Lokyitsang Y."/>
            <person name="Lubonja R."/>
            <person name="Lui A."/>
            <person name="MacDonald P."/>
            <person name="Magnisalis V."/>
            <person name="Maru K."/>
            <person name="Matthews C."/>
            <person name="McCusker W."/>
            <person name="McDonough S."/>
            <person name="Mehta T."/>
            <person name="Meldrim J."/>
            <person name="Meneus L."/>
            <person name="Mihai O."/>
            <person name="Mihalev A."/>
            <person name="Mihova T."/>
            <person name="Mittelman R."/>
            <person name="Mlenga V."/>
            <person name="Montmayeur A."/>
            <person name="Mulrain L."/>
            <person name="Navidi A."/>
            <person name="Naylor J."/>
            <person name="Negash T."/>
            <person name="Nguyen T."/>
            <person name="Nguyen N."/>
            <person name="Nicol R."/>
            <person name="Norbu C."/>
            <person name="Norbu N."/>
            <person name="Novod N."/>
            <person name="O'Neill B."/>
            <person name="Osman S."/>
            <person name="Markiewicz E."/>
            <person name="Oyono O.L."/>
            <person name="Patti C."/>
            <person name="Phunkhang P."/>
            <person name="Pierre F."/>
            <person name="Priest M."/>
            <person name="Raghuraman S."/>
            <person name="Rege F."/>
            <person name="Reyes R."/>
            <person name="Rise C."/>
            <person name="Rogov P."/>
            <person name="Ross K."/>
            <person name="Ryan E."/>
            <person name="Settipalli S."/>
            <person name="Shea T."/>
            <person name="Sherpa N."/>
            <person name="Shi L."/>
            <person name="Shih D."/>
            <person name="Sparrow T."/>
            <person name="Spaulding J."/>
            <person name="Stalker J."/>
            <person name="Stange-Thomann N."/>
            <person name="Stavropoulos S."/>
            <person name="Stone C."/>
            <person name="Strader C."/>
            <person name="Tesfaye S."/>
            <person name="Thomson T."/>
            <person name="Thoulutsang Y."/>
            <person name="Thoulutsang D."/>
            <person name="Topham K."/>
            <person name="Topping I."/>
            <person name="Tsamla T."/>
            <person name="Vassiliev H."/>
            <person name="Vo A."/>
            <person name="Wangchuk T."/>
            <person name="Wangdi T."/>
            <person name="Weiand M."/>
            <person name="Wilkinson J."/>
            <person name="Wilson A."/>
            <person name="Yadav S."/>
            <person name="Young G."/>
            <person name="Yu Q."/>
            <person name="Zembek L."/>
            <person name="Zhong D."/>
            <person name="Zimmer A."/>
            <person name="Zwirko Z."/>
            <person name="Jaffe D.B."/>
            <person name="Alvarez P."/>
            <person name="Brockman W."/>
            <person name="Butler J."/>
            <person name="Chin C."/>
            <person name="Gnerre S."/>
            <person name="Grabherr M."/>
            <person name="Kleber M."/>
            <person name="Mauceli E."/>
            <person name="MacCallum I."/>
        </authorList>
    </citation>
    <scope>NUCLEOTIDE SEQUENCE [LARGE SCALE GENOMIC DNA]</scope>
    <source>
        <strain evidence="4">Tucson 14030-0811.24</strain>
    </source>
</reference>
<protein>
    <recommendedName>
        <fullName evidence="5">BZIP domain-containing protein</fullName>
    </recommendedName>
</protein>
<name>B4NIY3_DROWI</name>
<dbReference type="Proteomes" id="UP000007798">
    <property type="component" value="Unassembled WGS sequence"/>
</dbReference>
<accession>B4NIY3</accession>
<sequence length="290" mass="32375">MEDIKKLLNQSNIDISSSSDSENDNDCEISIGMRKSNRDVELPKETSKGNRKSGVARLPTRRPDPNVYNRNALLARENRRKKKAYLEAVEKELEETRITNKSLVKALKKQSKMCRKLQKENQLLKITLGNQKTPLASFRCISPVGSLGSYSHYSSSGSSTFEPDAAHPQKEESVNNNDYQPTSAYDNTWNEILNENCFQFMNKESPSAEEDTDNDICGINEDHSYFKGCLSSAPNDSTELCLHITSGRISSLDGGPISPQWSASGTPPVQLLQDDDVMDDDTTTAWIKSL</sequence>
<dbReference type="OrthoDB" id="6606299at2759"/>
<feature type="compositionally biased region" description="Basic and acidic residues" evidence="2">
    <location>
        <begin position="36"/>
        <end position="48"/>
    </location>
</feature>
<dbReference type="STRING" id="7260.B4NIY3"/>
<feature type="region of interest" description="Disordered" evidence="2">
    <location>
        <begin position="152"/>
        <end position="181"/>
    </location>
</feature>
<proteinExistence type="predicted"/>
<gene>
    <name evidence="3" type="primary">Dwil\GK14361</name>
    <name evidence="3" type="ORF">Dwil_GK14361</name>
</gene>
<keyword evidence="4" id="KW-1185">Reference proteome</keyword>
<evidence type="ECO:0000256" key="2">
    <source>
        <dbReference type="SAM" id="MobiDB-lite"/>
    </source>
</evidence>
<feature type="coiled-coil region" evidence="1">
    <location>
        <begin position="86"/>
        <end position="127"/>
    </location>
</feature>
<dbReference type="HOGENOM" id="CLU_886440_0_0_1"/>
<evidence type="ECO:0000256" key="1">
    <source>
        <dbReference type="SAM" id="Coils"/>
    </source>
</evidence>
<feature type="region of interest" description="Disordered" evidence="2">
    <location>
        <begin position="1"/>
        <end position="65"/>
    </location>
</feature>
<evidence type="ECO:0008006" key="5">
    <source>
        <dbReference type="Google" id="ProtNLM"/>
    </source>
</evidence>
<keyword evidence="1" id="KW-0175">Coiled coil</keyword>
<evidence type="ECO:0000313" key="3">
    <source>
        <dbReference type="EMBL" id="EDW84885.2"/>
    </source>
</evidence>